<proteinExistence type="predicted"/>
<dbReference type="PANTHER" id="PTHR37069:SF2">
    <property type="entry name" value="PIGGYBAC TRANSPOSABLE ELEMENT-DERIVED PROTEIN DOMAIN-CONTAINING PROTEIN"/>
    <property type="match status" value="1"/>
</dbReference>
<reference evidence="2 3" key="1">
    <citation type="submission" date="2018-08" db="EMBL/GenBank/DDBJ databases">
        <title>Genomic investigation of the strawberry pathogen Phytophthora fragariae indicates pathogenicity is determined by transcriptional variation in three key races.</title>
        <authorList>
            <person name="Adams T.M."/>
            <person name="Armitage A.D."/>
            <person name="Sobczyk M.K."/>
            <person name="Bates H.J."/>
            <person name="Dunwell J.M."/>
            <person name="Nellist C.F."/>
            <person name="Harrison R.J."/>
        </authorList>
    </citation>
    <scope>NUCLEOTIDE SEQUENCE [LARGE SCALE GENOMIC DNA]</scope>
    <source>
        <strain evidence="2 3">SCRP333</strain>
    </source>
</reference>
<accession>A0A6A4FWI1</accession>
<dbReference type="PANTHER" id="PTHR37069">
    <property type="entry name" value="DDE_TNP_1_7 DOMAIN-CONTAINING PROTEIN"/>
    <property type="match status" value="1"/>
</dbReference>
<dbReference type="AlphaFoldDB" id="A0A6A4FWI1"/>
<dbReference type="Proteomes" id="UP000434957">
    <property type="component" value="Unassembled WGS sequence"/>
</dbReference>
<protein>
    <submittedName>
        <fullName evidence="2">Uncharacterized protein</fullName>
    </submittedName>
</protein>
<organism evidence="2 3">
    <name type="scientific">Phytophthora rubi</name>
    <dbReference type="NCBI Taxonomy" id="129364"/>
    <lineage>
        <taxon>Eukaryota</taxon>
        <taxon>Sar</taxon>
        <taxon>Stramenopiles</taxon>
        <taxon>Oomycota</taxon>
        <taxon>Peronosporomycetes</taxon>
        <taxon>Peronosporales</taxon>
        <taxon>Peronosporaceae</taxon>
        <taxon>Phytophthora</taxon>
    </lineage>
</organism>
<comment type="caution">
    <text evidence="2">The sequence shown here is derived from an EMBL/GenBank/DDBJ whole genome shotgun (WGS) entry which is preliminary data.</text>
</comment>
<dbReference type="EMBL" id="QXFT01000390">
    <property type="protein sequence ID" value="KAE9345279.1"/>
    <property type="molecule type" value="Genomic_DNA"/>
</dbReference>
<feature type="compositionally biased region" description="Acidic residues" evidence="1">
    <location>
        <begin position="110"/>
        <end position="119"/>
    </location>
</feature>
<evidence type="ECO:0000313" key="3">
    <source>
        <dbReference type="Proteomes" id="UP000434957"/>
    </source>
</evidence>
<name>A0A6A4FWI1_9STRA</name>
<feature type="region of interest" description="Disordered" evidence="1">
    <location>
        <begin position="63"/>
        <end position="187"/>
    </location>
</feature>
<evidence type="ECO:0000313" key="2">
    <source>
        <dbReference type="EMBL" id="KAE9345279.1"/>
    </source>
</evidence>
<keyword evidence="3" id="KW-1185">Reference proteome</keyword>
<gene>
    <name evidence="2" type="ORF">PR003_g8031</name>
</gene>
<evidence type="ECO:0000256" key="1">
    <source>
        <dbReference type="SAM" id="MobiDB-lite"/>
    </source>
</evidence>
<feature type="compositionally biased region" description="Acidic residues" evidence="1">
    <location>
        <begin position="133"/>
        <end position="145"/>
    </location>
</feature>
<sequence>MAFQARWRELKKAGWTSKRPTGLSVDFTYLKPGKTTKGAKGEDFFVGEEALMKYLDKIDLDALRGKKQARRDGSANAARRRNSAEAGKAASVGKPVAAEHSAISPRNLDPDFEEADESSDASHESQDANQFEDNSDQPGADEESKEDPQTNDQSAEDLNQDVNYTAADEDPSNFVQFESDAENDDGDYDYQPVDTVDAGVEQLPDPPEMRYDHRLLSSLGGMENIASAVVPDAWLKEMGVNGWSGLATHTPYDYLQEPYQPRSPDAMREDYPHLYNGDSGPTSRALAAASTPLGAFFYFLQPQLWEDIAAEPNDYFEASIDERVEGQRAKQLAREL</sequence>